<keyword evidence="6 9" id="KW-1133">Transmembrane helix</keyword>
<dbReference type="EMBL" id="WIVV01000152">
    <property type="protein sequence ID" value="MQU45313.1"/>
    <property type="molecule type" value="Genomic_DNA"/>
</dbReference>
<dbReference type="Proteomes" id="UP000466863">
    <property type="component" value="Unassembled WGS sequence"/>
</dbReference>
<keyword evidence="4 9" id="KW-0812">Transmembrane</keyword>
<feature type="transmembrane region" description="Helical" evidence="9">
    <location>
        <begin position="94"/>
        <end position="112"/>
    </location>
</feature>
<dbReference type="Proteomes" id="UP000489190">
    <property type="component" value="Unassembled WGS sequence"/>
</dbReference>
<accession>A0A6A7ZIN6</accession>
<feature type="transmembrane region" description="Helical" evidence="9">
    <location>
        <begin position="280"/>
        <end position="303"/>
    </location>
</feature>
<dbReference type="EMBL" id="WIWJ01000036">
    <property type="protein sequence ID" value="MQT48673.1"/>
    <property type="molecule type" value="Genomic_DNA"/>
</dbReference>
<evidence type="ECO:0000256" key="5">
    <source>
        <dbReference type="ARBA" id="ARBA00022970"/>
    </source>
</evidence>
<evidence type="ECO:0000256" key="4">
    <source>
        <dbReference type="ARBA" id="ARBA00022692"/>
    </source>
</evidence>
<evidence type="ECO:0000313" key="15">
    <source>
        <dbReference type="Proteomes" id="UP000489190"/>
    </source>
</evidence>
<dbReference type="AlphaFoldDB" id="A0A6A7ZIN6"/>
<organism evidence="12 14">
    <name type="scientific">Pseudomonas helleri</name>
    <dbReference type="NCBI Taxonomy" id="1608996"/>
    <lineage>
        <taxon>Bacteria</taxon>
        <taxon>Pseudomonadati</taxon>
        <taxon>Pseudomonadota</taxon>
        <taxon>Gammaproteobacteria</taxon>
        <taxon>Pseudomonadales</taxon>
        <taxon>Pseudomonadaceae</taxon>
        <taxon>Pseudomonas</taxon>
    </lineage>
</organism>
<dbReference type="PANTHER" id="PTHR11795:SF442">
    <property type="entry name" value="ABC TRANSPORTER ATP-BINDING PROTEIN"/>
    <property type="match status" value="1"/>
</dbReference>
<evidence type="ECO:0000313" key="11">
    <source>
        <dbReference type="EMBL" id="MQT89987.1"/>
    </source>
</evidence>
<evidence type="ECO:0000313" key="12">
    <source>
        <dbReference type="EMBL" id="MQU45313.1"/>
    </source>
</evidence>
<dbReference type="RefSeq" id="WP_048386914.1">
    <property type="nucleotide sequence ID" value="NZ_CAUQEU010000004.1"/>
</dbReference>
<evidence type="ECO:0000256" key="7">
    <source>
        <dbReference type="ARBA" id="ARBA00023136"/>
    </source>
</evidence>
<evidence type="ECO:0000256" key="8">
    <source>
        <dbReference type="ARBA" id="ARBA00037998"/>
    </source>
</evidence>
<dbReference type="InterPro" id="IPR001851">
    <property type="entry name" value="ABC_transp_permease"/>
</dbReference>
<evidence type="ECO:0000256" key="1">
    <source>
        <dbReference type="ARBA" id="ARBA00004429"/>
    </source>
</evidence>
<keyword evidence="2" id="KW-0813">Transport</keyword>
<feature type="transmembrane region" description="Helical" evidence="9">
    <location>
        <begin position="12"/>
        <end position="36"/>
    </location>
</feature>
<name>A0A6A7ZIN6_9PSED</name>
<sequence length="313" mass="33559">MEFLTVSLLNGVIYGLLLFMVSAGLTLIFGMMGVLNFAHASFYMVGAYLAYTLQKYVGFVGAVLLSTVLVGLIGVIVERFFLRRVHKYGHAHELLLTFGLTFIIVELIKLFYGNFSVEYRVPEFLNFAAFQVFSTDYPFYRLLMGIVSLLVFALIYLLLTRTRVGIVVRAAIHRPQMAEALGHNVPLVFMAVFGIGAALAGLAGALAGAFYTTNPNMALELGVIVFVVVVVGGLGSMAGAMVASLLIGLISSFAVGVDLSLASVFGLFGAGEWARQMGGLMTLKVSSVAATIPFALMLLILLIRPSGLMGEKG</sequence>
<comment type="subcellular location">
    <subcellularLocation>
        <location evidence="1">Cell inner membrane</location>
        <topology evidence="1">Multi-pass membrane protein</topology>
    </subcellularLocation>
</comment>
<dbReference type="InterPro" id="IPR052157">
    <property type="entry name" value="BCAA_transport_permease"/>
</dbReference>
<comment type="caution">
    <text evidence="12">The sequence shown here is derived from an EMBL/GenBank/DDBJ whole genome shotgun (WGS) entry which is preliminary data.</text>
</comment>
<dbReference type="PANTHER" id="PTHR11795">
    <property type="entry name" value="BRANCHED-CHAIN AMINO ACID TRANSPORT SYSTEM PERMEASE PROTEIN LIVH"/>
    <property type="match status" value="1"/>
</dbReference>
<dbReference type="Proteomes" id="UP000441404">
    <property type="component" value="Unassembled WGS sequence"/>
</dbReference>
<dbReference type="GO" id="GO:0022857">
    <property type="term" value="F:transmembrane transporter activity"/>
    <property type="evidence" value="ECO:0007669"/>
    <property type="project" value="InterPro"/>
</dbReference>
<evidence type="ECO:0000256" key="2">
    <source>
        <dbReference type="ARBA" id="ARBA00022448"/>
    </source>
</evidence>
<evidence type="ECO:0000313" key="14">
    <source>
        <dbReference type="Proteomes" id="UP000466863"/>
    </source>
</evidence>
<evidence type="ECO:0000256" key="3">
    <source>
        <dbReference type="ARBA" id="ARBA00022475"/>
    </source>
</evidence>
<feature type="transmembrane region" description="Helical" evidence="9">
    <location>
        <begin position="245"/>
        <end position="268"/>
    </location>
</feature>
<proteinExistence type="inferred from homology"/>
<keyword evidence="7 9" id="KW-0472">Membrane</keyword>
<feature type="transmembrane region" description="Helical" evidence="9">
    <location>
        <begin position="217"/>
        <end position="238"/>
    </location>
</feature>
<dbReference type="GO" id="GO:0005886">
    <property type="term" value="C:plasma membrane"/>
    <property type="evidence" value="ECO:0007669"/>
    <property type="project" value="UniProtKB-SubCell"/>
</dbReference>
<comment type="similarity">
    <text evidence="8">Belongs to the binding-protein-dependent transport system permease family. LivHM subfamily.</text>
</comment>
<evidence type="ECO:0000256" key="6">
    <source>
        <dbReference type="ARBA" id="ARBA00022989"/>
    </source>
</evidence>
<gene>
    <name evidence="12" type="ORF">GHO28_22840</name>
    <name evidence="11" type="ORF">GHO39_12700</name>
    <name evidence="10" type="ORF">GHO40_18385</name>
</gene>
<dbReference type="GO" id="GO:0006865">
    <property type="term" value="P:amino acid transport"/>
    <property type="evidence" value="ECO:0007669"/>
    <property type="project" value="UniProtKB-KW"/>
</dbReference>
<dbReference type="EMBL" id="WIWI01000030">
    <property type="protein sequence ID" value="MQT89987.1"/>
    <property type="molecule type" value="Genomic_DNA"/>
</dbReference>
<evidence type="ECO:0000313" key="13">
    <source>
        <dbReference type="Proteomes" id="UP000441404"/>
    </source>
</evidence>
<protein>
    <submittedName>
        <fullName evidence="12">Branched-chain amino acid ABC transporter permease</fullName>
    </submittedName>
</protein>
<keyword evidence="3" id="KW-1003">Cell membrane</keyword>
<evidence type="ECO:0000313" key="10">
    <source>
        <dbReference type="EMBL" id="MQT48673.1"/>
    </source>
</evidence>
<feature type="transmembrane region" description="Helical" evidence="9">
    <location>
        <begin position="187"/>
        <end position="211"/>
    </location>
</feature>
<feature type="transmembrane region" description="Helical" evidence="9">
    <location>
        <begin position="139"/>
        <end position="159"/>
    </location>
</feature>
<evidence type="ECO:0000256" key="9">
    <source>
        <dbReference type="SAM" id="Phobius"/>
    </source>
</evidence>
<keyword evidence="5" id="KW-0029">Amino-acid transport</keyword>
<dbReference type="Pfam" id="PF02653">
    <property type="entry name" value="BPD_transp_2"/>
    <property type="match status" value="1"/>
</dbReference>
<feature type="transmembrane region" description="Helical" evidence="9">
    <location>
        <begin position="56"/>
        <end position="82"/>
    </location>
</feature>
<dbReference type="CDD" id="cd06582">
    <property type="entry name" value="TM_PBP1_LivH_like"/>
    <property type="match status" value="1"/>
</dbReference>
<reference evidence="13 14" key="1">
    <citation type="submission" date="2019-10" db="EMBL/GenBank/DDBJ databases">
        <title>Evaluation of single-gene subtyping targets for Pseudomonas.</title>
        <authorList>
            <person name="Reichler S.J."/>
            <person name="Orsi R.H."/>
            <person name="Wiedmann M."/>
            <person name="Martin N.H."/>
            <person name="Murphy S.I."/>
        </authorList>
    </citation>
    <scope>NUCLEOTIDE SEQUENCE [LARGE SCALE GENOMIC DNA]</scope>
    <source>
        <strain evidence="12 14">FSL R10-1876</strain>
        <strain evidence="11 15">FSL R10-3254</strain>
        <strain evidence="10 13">FSL R10-3257</strain>
    </source>
</reference>